<comment type="caution">
    <text evidence="1">The sequence shown here is derived from an EMBL/GenBank/DDBJ whole genome shotgun (WGS) entry which is preliminary data.</text>
</comment>
<dbReference type="Proteomes" id="UP000659654">
    <property type="component" value="Unassembled WGS sequence"/>
</dbReference>
<evidence type="ECO:0000313" key="1">
    <source>
        <dbReference type="EMBL" id="CAD5220323.1"/>
    </source>
</evidence>
<dbReference type="AlphaFoldDB" id="A0A811KW43"/>
<sequence>MYSHPDFTANKMLQEFDFGGIGCWHERMYNRQHFRRHWKMNLDTYRKVPHVKYHNMVQNGTLDPDNFNCTVFKE</sequence>
<dbReference type="OrthoDB" id="5857086at2759"/>
<dbReference type="Proteomes" id="UP000582659">
    <property type="component" value="Unassembled WGS sequence"/>
</dbReference>
<reference evidence="1" key="1">
    <citation type="submission" date="2020-09" db="EMBL/GenBank/DDBJ databases">
        <authorList>
            <person name="Kikuchi T."/>
        </authorList>
    </citation>
    <scope>NUCLEOTIDE SEQUENCE</scope>
    <source>
        <strain evidence="1">Ka4C1</strain>
    </source>
</reference>
<dbReference type="EMBL" id="CAJFCV020000003">
    <property type="protein sequence ID" value="CAG9106360.1"/>
    <property type="molecule type" value="Genomic_DNA"/>
</dbReference>
<dbReference type="EMBL" id="CAJFDI010000003">
    <property type="protein sequence ID" value="CAD5220323.1"/>
    <property type="molecule type" value="Genomic_DNA"/>
</dbReference>
<keyword evidence="2" id="KW-1185">Reference proteome</keyword>
<evidence type="ECO:0000313" key="2">
    <source>
        <dbReference type="Proteomes" id="UP000659654"/>
    </source>
</evidence>
<proteinExistence type="predicted"/>
<accession>A0A811KW43</accession>
<gene>
    <name evidence="1" type="ORF">BXYJ_LOCUS6121</name>
</gene>
<protein>
    <submittedName>
        <fullName evidence="1">(pine wood nematode) hypothetical protein</fullName>
    </submittedName>
</protein>
<organism evidence="1 2">
    <name type="scientific">Bursaphelenchus xylophilus</name>
    <name type="common">Pinewood nematode worm</name>
    <name type="synonym">Aphelenchoides xylophilus</name>
    <dbReference type="NCBI Taxonomy" id="6326"/>
    <lineage>
        <taxon>Eukaryota</taxon>
        <taxon>Metazoa</taxon>
        <taxon>Ecdysozoa</taxon>
        <taxon>Nematoda</taxon>
        <taxon>Chromadorea</taxon>
        <taxon>Rhabditida</taxon>
        <taxon>Tylenchina</taxon>
        <taxon>Tylenchomorpha</taxon>
        <taxon>Aphelenchoidea</taxon>
        <taxon>Aphelenchoididae</taxon>
        <taxon>Bursaphelenchus</taxon>
    </lineage>
</organism>
<name>A0A811KW43_BURXY</name>